<dbReference type="AlphaFoldDB" id="A0A344TPU2"/>
<gene>
    <name evidence="4" type="ORF">DR864_24475</name>
</gene>
<dbReference type="InterPro" id="IPR043726">
    <property type="entry name" value="LiaI-LiaF-like_TM1"/>
</dbReference>
<dbReference type="RefSeq" id="WP_114069426.1">
    <property type="nucleotide sequence ID" value="NZ_CP030850.1"/>
</dbReference>
<reference evidence="4 5" key="1">
    <citation type="submission" date="2018-07" db="EMBL/GenBank/DDBJ databases">
        <title>Genome sequencing of Runella.</title>
        <authorList>
            <person name="Baek M.-G."/>
            <person name="Yi H."/>
        </authorList>
    </citation>
    <scope>NUCLEOTIDE SEQUENCE [LARGE SCALE GENOMIC DNA]</scope>
    <source>
        <strain evidence="4 5">HYN0085</strain>
    </source>
</reference>
<evidence type="ECO:0000256" key="1">
    <source>
        <dbReference type="SAM" id="MobiDB-lite"/>
    </source>
</evidence>
<organism evidence="4 5">
    <name type="scientific">Runella rosea</name>
    <dbReference type="NCBI Taxonomy" id="2259595"/>
    <lineage>
        <taxon>Bacteria</taxon>
        <taxon>Pseudomonadati</taxon>
        <taxon>Bacteroidota</taxon>
        <taxon>Cytophagia</taxon>
        <taxon>Cytophagales</taxon>
        <taxon>Spirosomataceae</taxon>
        <taxon>Runella</taxon>
    </lineage>
</organism>
<feature type="region of interest" description="Disordered" evidence="1">
    <location>
        <begin position="96"/>
        <end position="126"/>
    </location>
</feature>
<accession>A0A344TPU2</accession>
<dbReference type="Proteomes" id="UP000251993">
    <property type="component" value="Chromosome"/>
</dbReference>
<feature type="domain" description="LiaI-LiaF-like transmembrane region" evidence="3">
    <location>
        <begin position="8"/>
        <end position="52"/>
    </location>
</feature>
<proteinExistence type="predicted"/>
<evidence type="ECO:0000259" key="3">
    <source>
        <dbReference type="Pfam" id="PF18917"/>
    </source>
</evidence>
<evidence type="ECO:0000313" key="5">
    <source>
        <dbReference type="Proteomes" id="UP000251993"/>
    </source>
</evidence>
<dbReference type="EMBL" id="CP030850">
    <property type="protein sequence ID" value="AXE20663.1"/>
    <property type="molecule type" value="Genomic_DNA"/>
</dbReference>
<feature type="compositionally biased region" description="Acidic residues" evidence="1">
    <location>
        <begin position="97"/>
        <end position="109"/>
    </location>
</feature>
<keyword evidence="2" id="KW-0812">Transmembrane</keyword>
<feature type="compositionally biased region" description="Basic and acidic residues" evidence="1">
    <location>
        <begin position="110"/>
        <end position="125"/>
    </location>
</feature>
<feature type="transmembrane region" description="Helical" evidence="2">
    <location>
        <begin position="7"/>
        <end position="31"/>
    </location>
</feature>
<dbReference type="Pfam" id="PF18917">
    <property type="entry name" value="LiaI-LiaF-like_TM1"/>
    <property type="match status" value="1"/>
</dbReference>
<sequence length="335" mass="37227">MKQSSNALFWGTFLLAVGLILLAKTLGWFHIDWGMTLRFWPVLLVLAGFSLLLKQSWSGILTAILIAIAIPSAIINGANKKLRHWNDDGIEFNLHDFDDDDDNNNEDDEYDKRSQTYSKDGETHFSEPLAEGTTEATLNFGAGAGEFKIEGTTSQLVEADAETKFGNYVLTTKRNESTKISSVNFEMESKDSTKRVRIKDFDNMDNHVEMRLSDKPVWSFDLGLGAGKAEFDLSEYKVKKVKIGAGAAEVDLKLGEKIENNAEVKIDAGVASIEINIPESIGCEFTVDGAFNSKELDNFEKISDGLYRTSNYNSAAKKIKVSYNGGLSKLEINRY</sequence>
<protein>
    <recommendedName>
        <fullName evidence="3">LiaI-LiaF-like transmembrane region domain-containing protein</fullName>
    </recommendedName>
</protein>
<feature type="transmembrane region" description="Helical" evidence="2">
    <location>
        <begin position="60"/>
        <end position="78"/>
    </location>
</feature>
<keyword evidence="5" id="KW-1185">Reference proteome</keyword>
<dbReference type="KEGG" id="run:DR864_24475"/>
<evidence type="ECO:0000313" key="4">
    <source>
        <dbReference type="EMBL" id="AXE20663.1"/>
    </source>
</evidence>
<evidence type="ECO:0000256" key="2">
    <source>
        <dbReference type="SAM" id="Phobius"/>
    </source>
</evidence>
<keyword evidence="2" id="KW-1133">Transmembrane helix</keyword>
<name>A0A344TPU2_9BACT</name>
<dbReference type="OrthoDB" id="941984at2"/>
<keyword evidence="2" id="KW-0472">Membrane</keyword>